<dbReference type="AlphaFoldDB" id="A0A9X0YH58"/>
<evidence type="ECO:0000256" key="1">
    <source>
        <dbReference type="SAM" id="Phobius"/>
    </source>
</evidence>
<accession>A0A9X0YH58</accession>
<keyword evidence="1" id="KW-0472">Membrane</keyword>
<evidence type="ECO:0000313" key="5">
    <source>
        <dbReference type="Proteomes" id="UP001231587"/>
    </source>
</evidence>
<dbReference type="RefSeq" id="WP_057783581.1">
    <property type="nucleotide sequence ID" value="NZ_JAGGJQ010000001.1"/>
</dbReference>
<reference evidence="2" key="1">
    <citation type="submission" date="2021-03" db="EMBL/GenBank/DDBJ databases">
        <title>Genomic Encyclopedia of Type Strains, Phase IV (KMG-IV): sequencing the most valuable type-strain genomes for metagenomic binning, comparative biology and taxonomic classification.</title>
        <authorList>
            <person name="Goeker M."/>
        </authorList>
    </citation>
    <scope>NUCLEOTIDE SEQUENCE</scope>
    <source>
        <strain evidence="2">DSM 15523</strain>
        <strain evidence="3 5">DSM 16476</strain>
    </source>
</reference>
<dbReference type="Proteomes" id="UP001138672">
    <property type="component" value="Unassembled WGS sequence"/>
</dbReference>
<keyword evidence="1" id="KW-1133">Transmembrane helix</keyword>
<keyword evidence="5" id="KW-1185">Reference proteome</keyword>
<keyword evidence="1" id="KW-0812">Transmembrane</keyword>
<dbReference type="EMBL" id="JAGGJQ010000001">
    <property type="protein sequence ID" value="MBP1838387.1"/>
    <property type="molecule type" value="Genomic_DNA"/>
</dbReference>
<protein>
    <submittedName>
        <fullName evidence="2">Uncharacterized protein</fullName>
    </submittedName>
</protein>
<proteinExistence type="predicted"/>
<gene>
    <name evidence="2" type="ORF">J2Z56_000283</name>
    <name evidence="3" type="ORF">J2Z57_000949</name>
</gene>
<sequence length="146" mass="17080">MTQHAPSVINQISDNILGLLSSYEDPEFKDIFKKTNPGKIDMDYIAKALQRKEWEKYSKDAIKDKLIRDGYITEHENGSLTITRFGLEFQKKGGYYLQDLNLNQTTQTETPFEKIKKKMDWQFILLGVALFVIQILSIDYIKDFFN</sequence>
<dbReference type="EMBL" id="JAUSUU010000002">
    <property type="protein sequence ID" value="MDQ0334522.1"/>
    <property type="molecule type" value="Genomic_DNA"/>
</dbReference>
<organism evidence="2 4">
    <name type="scientific">Formosa algae</name>
    <dbReference type="NCBI Taxonomy" id="225843"/>
    <lineage>
        <taxon>Bacteria</taxon>
        <taxon>Pseudomonadati</taxon>
        <taxon>Bacteroidota</taxon>
        <taxon>Flavobacteriia</taxon>
        <taxon>Flavobacteriales</taxon>
        <taxon>Flavobacteriaceae</taxon>
        <taxon>Formosa</taxon>
    </lineage>
</organism>
<dbReference type="OrthoDB" id="9913247at2"/>
<comment type="caution">
    <text evidence="2">The sequence shown here is derived from an EMBL/GenBank/DDBJ whole genome shotgun (WGS) entry which is preliminary data.</text>
</comment>
<evidence type="ECO:0000313" key="4">
    <source>
        <dbReference type="Proteomes" id="UP001138672"/>
    </source>
</evidence>
<evidence type="ECO:0000313" key="3">
    <source>
        <dbReference type="EMBL" id="MDQ0334522.1"/>
    </source>
</evidence>
<feature type="transmembrane region" description="Helical" evidence="1">
    <location>
        <begin position="123"/>
        <end position="141"/>
    </location>
</feature>
<dbReference type="Proteomes" id="UP001231587">
    <property type="component" value="Unassembled WGS sequence"/>
</dbReference>
<name>A0A9X0YH58_9FLAO</name>
<evidence type="ECO:0000313" key="2">
    <source>
        <dbReference type="EMBL" id="MBP1838387.1"/>
    </source>
</evidence>